<dbReference type="GO" id="GO:0005739">
    <property type="term" value="C:mitochondrion"/>
    <property type="evidence" value="ECO:0007669"/>
    <property type="project" value="UniProtKB-SubCell"/>
</dbReference>
<comment type="caution">
    <text evidence="9">The sequence shown here is derived from an EMBL/GenBank/DDBJ whole genome shotgun (WGS) entry which is preliminary data.</text>
</comment>
<accession>A0A9P7V9D9</accession>
<dbReference type="GO" id="GO:0032981">
    <property type="term" value="P:mitochondrial respiratory chain complex I assembly"/>
    <property type="evidence" value="ECO:0007669"/>
    <property type="project" value="TreeGrafter"/>
</dbReference>
<evidence type="ECO:0000256" key="6">
    <source>
        <dbReference type="ARBA" id="ARBA00048612"/>
    </source>
</evidence>
<dbReference type="Pfam" id="PF02636">
    <property type="entry name" value="Methyltransf_28"/>
    <property type="match status" value="1"/>
</dbReference>
<dbReference type="GO" id="GO:0032259">
    <property type="term" value="P:methylation"/>
    <property type="evidence" value="ECO:0007669"/>
    <property type="project" value="UniProtKB-KW"/>
</dbReference>
<name>A0A9P7V9D9_9ASCO</name>
<dbReference type="GeneID" id="66114076"/>
<dbReference type="GO" id="GO:0035243">
    <property type="term" value="F:protein-arginine omega-N symmetric methyltransferase activity"/>
    <property type="evidence" value="ECO:0007669"/>
    <property type="project" value="UniProtKB-EC"/>
</dbReference>
<evidence type="ECO:0000256" key="3">
    <source>
        <dbReference type="ARBA" id="ARBA00022603"/>
    </source>
</evidence>
<evidence type="ECO:0000313" key="9">
    <source>
        <dbReference type="EMBL" id="KAG7193629.1"/>
    </source>
</evidence>
<proteinExistence type="inferred from homology"/>
<evidence type="ECO:0000256" key="7">
    <source>
        <dbReference type="RuleBase" id="RU364114"/>
    </source>
</evidence>
<dbReference type="RefSeq" id="XP_043049177.1">
    <property type="nucleotide sequence ID" value="XM_043191534.1"/>
</dbReference>
<protein>
    <recommendedName>
        <fullName evidence="7">Protein arginine methyltransferase NDUFAF7</fullName>
        <ecNumber evidence="7">2.1.1.320</ecNumber>
    </recommendedName>
</protein>
<dbReference type="InterPro" id="IPR038375">
    <property type="entry name" value="NDUFAF7_sf"/>
</dbReference>
<dbReference type="FunFam" id="3.40.50.12710:FF:000008">
    <property type="entry name" value="Protein arginine methyltransferase NDUFAF7"/>
    <property type="match status" value="1"/>
</dbReference>
<reference evidence="9" key="1">
    <citation type="submission" date="2021-03" db="EMBL/GenBank/DDBJ databases">
        <authorList>
            <person name="Palmer J.M."/>
        </authorList>
    </citation>
    <scope>NUCLEOTIDE SEQUENCE</scope>
    <source>
        <strain evidence="9">ARV_011</strain>
    </source>
</reference>
<dbReference type="PANTHER" id="PTHR12049">
    <property type="entry name" value="PROTEIN ARGININE METHYLTRANSFERASE NDUFAF7, MITOCHONDRIAL"/>
    <property type="match status" value="1"/>
</dbReference>
<comment type="function">
    <text evidence="7">Arginine methyltransferase involved in the assembly or stability of mitochondrial NADH:ubiquinone oxidoreductase complex (complex I).</text>
</comment>
<keyword evidence="5 7" id="KW-0496">Mitochondrion</keyword>
<feature type="compositionally biased region" description="Polar residues" evidence="8">
    <location>
        <begin position="44"/>
        <end position="58"/>
    </location>
</feature>
<evidence type="ECO:0000256" key="2">
    <source>
        <dbReference type="ARBA" id="ARBA00005891"/>
    </source>
</evidence>
<gene>
    <name evidence="9" type="ORF">KQ657_000702</name>
</gene>
<keyword evidence="4 7" id="KW-0808">Transferase</keyword>
<feature type="region of interest" description="Disordered" evidence="8">
    <location>
        <begin position="23"/>
        <end position="61"/>
    </location>
</feature>
<dbReference type="SUPFAM" id="SSF53335">
    <property type="entry name" value="S-adenosyl-L-methionine-dependent methyltransferases"/>
    <property type="match status" value="1"/>
</dbReference>
<comment type="similarity">
    <text evidence="2 7">Belongs to the NDUFAF7 family.</text>
</comment>
<sequence>MLGRARTTKLSYGIRLLSGSLRGFNKGIPKTAPPSQEVKRGDNDQTNQNVEQNKSNHPSIAENGLYFGQFTENEYQEAAKIVRDQISKLEKDIKGDFNIRENIGKHPVIPAIPNKSQKPTKVNSLEDFFTQVIQTTGPMSLSSFMRQCLTHPEFGYYTTRDPLASKGGDFITSPEISSVFGEMIGLFWLYTTWVSQGMPENIRIIEFGPGKGTLIYDVMQTFNSLVTRQGGKVAVEIVMIEASDILRNEQYQKLCKGEPIEKINETTVLSRTIWGNRITWYLTETEIEPSENVGNYILAHEFFDALPIKAFKKTENGWREFLVDHKAIAQSLESQTSKSNDNDLHTLQTQSGTDFYLTLTPSETPSSKIPQLSSRFNSLPIGSTVEICPDAETYLKKMIKLIETSGINVGSILAIDYGPSNSIPDVTLRGIYKHKFVSPFYQPGHVDLSVDVDFKNLALIADHSDTMTAYGPEEQGDWLHNVGIGHRIDQLLKKNQNDPEFQDKIYNSYLRLTSKDDSAMGKVYKFLCINPKSSPPPIGYTK</sequence>
<keyword evidence="10" id="KW-1185">Reference proteome</keyword>
<evidence type="ECO:0000313" key="10">
    <source>
        <dbReference type="Proteomes" id="UP000790833"/>
    </source>
</evidence>
<dbReference type="EC" id="2.1.1.320" evidence="7"/>
<dbReference type="OrthoDB" id="5595109at2759"/>
<comment type="subcellular location">
    <subcellularLocation>
        <location evidence="1 7">Mitochondrion</location>
    </subcellularLocation>
</comment>
<dbReference type="EMBL" id="JAHMUF010000011">
    <property type="protein sequence ID" value="KAG7193629.1"/>
    <property type="molecule type" value="Genomic_DNA"/>
</dbReference>
<dbReference type="Proteomes" id="UP000790833">
    <property type="component" value="Unassembled WGS sequence"/>
</dbReference>
<evidence type="ECO:0000256" key="1">
    <source>
        <dbReference type="ARBA" id="ARBA00004173"/>
    </source>
</evidence>
<evidence type="ECO:0000256" key="8">
    <source>
        <dbReference type="SAM" id="MobiDB-lite"/>
    </source>
</evidence>
<dbReference type="PANTHER" id="PTHR12049:SF7">
    <property type="entry name" value="PROTEIN ARGININE METHYLTRANSFERASE NDUFAF7, MITOCHONDRIAL"/>
    <property type="match status" value="1"/>
</dbReference>
<keyword evidence="3 7" id="KW-0489">Methyltransferase</keyword>
<evidence type="ECO:0000256" key="4">
    <source>
        <dbReference type="ARBA" id="ARBA00022679"/>
    </source>
</evidence>
<dbReference type="Gene3D" id="3.40.50.12710">
    <property type="match status" value="1"/>
</dbReference>
<evidence type="ECO:0000256" key="5">
    <source>
        <dbReference type="ARBA" id="ARBA00023128"/>
    </source>
</evidence>
<dbReference type="InterPro" id="IPR003788">
    <property type="entry name" value="NDUFAF7"/>
</dbReference>
<dbReference type="InterPro" id="IPR029063">
    <property type="entry name" value="SAM-dependent_MTases_sf"/>
</dbReference>
<organism evidence="9 10">
    <name type="scientific">Scheffersomyces spartinae</name>
    <dbReference type="NCBI Taxonomy" id="45513"/>
    <lineage>
        <taxon>Eukaryota</taxon>
        <taxon>Fungi</taxon>
        <taxon>Dikarya</taxon>
        <taxon>Ascomycota</taxon>
        <taxon>Saccharomycotina</taxon>
        <taxon>Pichiomycetes</taxon>
        <taxon>Debaryomycetaceae</taxon>
        <taxon>Scheffersomyces</taxon>
    </lineage>
</organism>
<comment type="catalytic activity">
    <reaction evidence="6 7">
        <text>L-arginyl-[protein] + 2 S-adenosyl-L-methionine = N(omega),N(omega)'-dimethyl-L-arginyl-[protein] + 2 S-adenosyl-L-homocysteine + 2 H(+)</text>
        <dbReference type="Rhea" id="RHEA:48108"/>
        <dbReference type="Rhea" id="RHEA-COMP:10532"/>
        <dbReference type="Rhea" id="RHEA-COMP:11992"/>
        <dbReference type="ChEBI" id="CHEBI:15378"/>
        <dbReference type="ChEBI" id="CHEBI:29965"/>
        <dbReference type="ChEBI" id="CHEBI:57856"/>
        <dbReference type="ChEBI" id="CHEBI:59789"/>
        <dbReference type="ChEBI" id="CHEBI:88221"/>
        <dbReference type="EC" id="2.1.1.320"/>
    </reaction>
</comment>
<dbReference type="AlphaFoldDB" id="A0A9P7V9D9"/>